<feature type="binding site" evidence="3">
    <location>
        <position position="39"/>
    </location>
    <ligand>
        <name>a divalent metal cation</name>
        <dbReference type="ChEBI" id="CHEBI:60240"/>
    </ligand>
</feature>
<dbReference type="Pfam" id="PF05163">
    <property type="entry name" value="DinB"/>
    <property type="match status" value="1"/>
</dbReference>
<feature type="binding site" evidence="3">
    <location>
        <position position="119"/>
    </location>
    <ligand>
        <name>a divalent metal cation</name>
        <dbReference type="ChEBI" id="CHEBI:60240"/>
    </ligand>
</feature>
<dbReference type="Proteomes" id="UP000036908">
    <property type="component" value="Unassembled WGS sequence"/>
</dbReference>
<dbReference type="PATRIC" id="fig|1566026.4.peg.138"/>
<sequence>MKERFTRLFEYNIWANNLFADVIKSNTYKNDKITKLFHHIGNAQLIWLDRITNTEENVPEVWTEGSSIEAIELVKRSSQRWLDFIYSQEEYEDVIEYKNSKGDVYETRISDILTHVANHGTHHRGQLATLLRQEDIAPPVSDFIFYVRA</sequence>
<protein>
    <recommendedName>
        <fullName evidence="6">Damage-inducible protein DinB</fullName>
    </recommendedName>
</protein>
<dbReference type="InterPro" id="IPR034660">
    <property type="entry name" value="DinB/YfiT-like"/>
</dbReference>
<dbReference type="AlphaFoldDB" id="A0A0L8AQU6"/>
<dbReference type="PANTHER" id="PTHR37302:SF3">
    <property type="entry name" value="DAMAGE-INDUCIBLE PROTEIN DINB"/>
    <property type="match status" value="1"/>
</dbReference>
<dbReference type="OrthoDB" id="9811413at2"/>
<feature type="binding site" evidence="3">
    <location>
        <position position="123"/>
    </location>
    <ligand>
        <name>a divalent metal cation</name>
        <dbReference type="ChEBI" id="CHEBI:60240"/>
    </ligand>
</feature>
<evidence type="ECO:0000313" key="5">
    <source>
        <dbReference type="Proteomes" id="UP000036908"/>
    </source>
</evidence>
<reference evidence="5" key="1">
    <citation type="submission" date="2014-11" db="EMBL/GenBank/DDBJ databases">
        <title>Genome sequencing of Roseivirga sp. D-25.</title>
        <authorList>
            <person name="Selvaratnam C."/>
            <person name="Thevarajoo S."/>
            <person name="Goh K.M."/>
            <person name="Eee R."/>
            <person name="Chan K.-G."/>
            <person name="Chong C.S."/>
        </authorList>
    </citation>
    <scope>NUCLEOTIDE SEQUENCE [LARGE SCALE GENOMIC DNA]</scope>
    <source>
        <strain evidence="5">D-25</strain>
    </source>
</reference>
<dbReference type="Gene3D" id="1.20.120.450">
    <property type="entry name" value="dinb family like domain"/>
    <property type="match status" value="1"/>
</dbReference>
<organism evidence="4 5">
    <name type="scientific">Roseivirga seohaensis subsp. aquiponti</name>
    <dbReference type="NCBI Taxonomy" id="1566026"/>
    <lineage>
        <taxon>Bacteria</taxon>
        <taxon>Pseudomonadati</taxon>
        <taxon>Bacteroidota</taxon>
        <taxon>Cytophagia</taxon>
        <taxon>Cytophagales</taxon>
        <taxon>Roseivirgaceae</taxon>
        <taxon>Roseivirga</taxon>
    </lineage>
</organism>
<evidence type="ECO:0000256" key="2">
    <source>
        <dbReference type="ARBA" id="ARBA00022723"/>
    </source>
</evidence>
<comment type="caution">
    <text evidence="4">The sequence shown here is derived from an EMBL/GenBank/DDBJ whole genome shotgun (WGS) entry which is preliminary data.</text>
</comment>
<keyword evidence="2 3" id="KW-0479">Metal-binding</keyword>
<comment type="similarity">
    <text evidence="1">Belongs to the DinB family.</text>
</comment>
<dbReference type="PANTHER" id="PTHR37302">
    <property type="entry name" value="SLR1116 PROTEIN"/>
    <property type="match status" value="1"/>
</dbReference>
<proteinExistence type="inferred from homology"/>
<gene>
    <name evidence="4" type="ORF">OB69_00660</name>
</gene>
<keyword evidence="5" id="KW-1185">Reference proteome</keyword>
<evidence type="ECO:0000313" key="4">
    <source>
        <dbReference type="EMBL" id="KOF04605.1"/>
    </source>
</evidence>
<dbReference type="SUPFAM" id="SSF109854">
    <property type="entry name" value="DinB/YfiT-like putative metalloenzymes"/>
    <property type="match status" value="1"/>
</dbReference>
<dbReference type="GO" id="GO:0046872">
    <property type="term" value="F:metal ion binding"/>
    <property type="evidence" value="ECO:0007669"/>
    <property type="project" value="UniProtKB-KW"/>
</dbReference>
<dbReference type="RefSeq" id="WP_053221757.1">
    <property type="nucleotide sequence ID" value="NZ_JSVA01000001.1"/>
</dbReference>
<accession>A0A0L8AQU6</accession>
<evidence type="ECO:0008006" key="6">
    <source>
        <dbReference type="Google" id="ProtNLM"/>
    </source>
</evidence>
<name>A0A0L8AQU6_9BACT</name>
<dbReference type="InterPro" id="IPR007837">
    <property type="entry name" value="DinB"/>
</dbReference>
<evidence type="ECO:0000256" key="3">
    <source>
        <dbReference type="PIRSR" id="PIRSR607837-1"/>
    </source>
</evidence>
<dbReference type="EMBL" id="JSVA01000001">
    <property type="protein sequence ID" value="KOF04605.1"/>
    <property type="molecule type" value="Genomic_DNA"/>
</dbReference>
<evidence type="ECO:0000256" key="1">
    <source>
        <dbReference type="ARBA" id="ARBA00008635"/>
    </source>
</evidence>